<dbReference type="Proteomes" id="UP000505325">
    <property type="component" value="Chromosome"/>
</dbReference>
<keyword evidence="2" id="KW-1185">Reference proteome</keyword>
<dbReference type="KEGG" id="pmak:PMPD1_3135"/>
<organism evidence="1 2">
    <name type="scientific">Paramixta manurensis</name>
    <dbReference type="NCBI Taxonomy" id="2740817"/>
    <lineage>
        <taxon>Bacteria</taxon>
        <taxon>Pseudomonadati</taxon>
        <taxon>Pseudomonadota</taxon>
        <taxon>Gammaproteobacteria</taxon>
        <taxon>Enterobacterales</taxon>
        <taxon>Erwiniaceae</taxon>
        <taxon>Paramixta</taxon>
    </lineage>
</organism>
<accession>A0A6M8UBN4</accession>
<proteinExistence type="predicted"/>
<sequence>MREREYFVISVKHNQCSDRYVILWGANNSGYRGRVESAGRYPESLVKAKLGYYNTGDDIAVPCDVIESLAVPVDKGFFDTDGGNWVLSNRKNWQTILAHVIEPPAYKPQPEYRGARRRGSDS</sequence>
<name>A0A6M8UBN4_9GAMM</name>
<protein>
    <submittedName>
        <fullName evidence="1">Uncharacterized protein</fullName>
    </submittedName>
</protein>
<evidence type="ECO:0000313" key="1">
    <source>
        <dbReference type="EMBL" id="QKJ88065.1"/>
    </source>
</evidence>
<evidence type="ECO:0000313" key="2">
    <source>
        <dbReference type="Proteomes" id="UP000505325"/>
    </source>
</evidence>
<gene>
    <name evidence="1" type="ORF">PMPD1_3135</name>
</gene>
<dbReference type="AlphaFoldDB" id="A0A6M8UBN4"/>
<dbReference type="EMBL" id="CP054212">
    <property type="protein sequence ID" value="QKJ88065.1"/>
    <property type="molecule type" value="Genomic_DNA"/>
</dbReference>
<reference evidence="1 2" key="1">
    <citation type="submission" date="2020-06" db="EMBL/GenBank/DDBJ databases">
        <title>Genome sequence of Paramixta manurensis strain PD-1.</title>
        <authorList>
            <person name="Lee C.W."/>
            <person name="Kim J."/>
        </authorList>
    </citation>
    <scope>NUCLEOTIDE SEQUENCE [LARGE SCALE GENOMIC DNA]</scope>
    <source>
        <strain evidence="1 2">PD-1</strain>
    </source>
</reference>
<dbReference type="RefSeq" id="WP_173634957.1">
    <property type="nucleotide sequence ID" value="NZ_CP054212.1"/>
</dbReference>